<dbReference type="EMBL" id="LSRQ01001949">
    <property type="protein sequence ID" value="OAY75959.1"/>
    <property type="molecule type" value="Genomic_DNA"/>
</dbReference>
<feature type="domain" description="Protein kinase" evidence="7">
    <location>
        <begin position="459"/>
        <end position="722"/>
    </location>
</feature>
<dbReference type="Pfam" id="PF00069">
    <property type="entry name" value="Pkinase"/>
    <property type="match status" value="1"/>
</dbReference>
<feature type="compositionally biased region" description="Acidic residues" evidence="6">
    <location>
        <begin position="28"/>
        <end position="40"/>
    </location>
</feature>
<reference evidence="8 9" key="1">
    <citation type="journal article" date="2016" name="DNA Res.">
        <title>The draft genome of MD-2 pineapple using hybrid error correction of long reads.</title>
        <authorList>
            <person name="Redwan R.M."/>
            <person name="Saidin A."/>
            <person name="Kumar S.V."/>
        </authorList>
    </citation>
    <scope>NUCLEOTIDE SEQUENCE [LARGE SCALE GENOMIC DNA]</scope>
    <source>
        <strain evidence="9">cv. MD2</strain>
        <tissue evidence="8">Leaf</tissue>
    </source>
</reference>
<dbReference type="PANTHER" id="PTHR47987">
    <property type="entry name" value="OS08G0249100 PROTEIN"/>
    <property type="match status" value="1"/>
</dbReference>
<dbReference type="Pfam" id="PF00582">
    <property type="entry name" value="Usp"/>
    <property type="match status" value="1"/>
</dbReference>
<dbReference type="PROSITE" id="PS00107">
    <property type="entry name" value="PROTEIN_KINASE_ATP"/>
    <property type="match status" value="1"/>
</dbReference>
<dbReference type="InterPro" id="IPR000719">
    <property type="entry name" value="Prot_kinase_dom"/>
</dbReference>
<dbReference type="InterPro" id="IPR011009">
    <property type="entry name" value="Kinase-like_dom_sf"/>
</dbReference>
<dbReference type="InterPro" id="IPR014729">
    <property type="entry name" value="Rossmann-like_a/b/a_fold"/>
</dbReference>
<name>A0A199VFS3_ANACO</name>
<evidence type="ECO:0000313" key="8">
    <source>
        <dbReference type="EMBL" id="OAY75959.1"/>
    </source>
</evidence>
<feature type="compositionally biased region" description="Low complexity" evidence="6">
    <location>
        <begin position="392"/>
        <end position="409"/>
    </location>
</feature>
<feature type="region of interest" description="Disordered" evidence="6">
    <location>
        <begin position="278"/>
        <end position="301"/>
    </location>
</feature>
<dbReference type="FunFam" id="1.10.510.10:FF:000284">
    <property type="entry name" value="Putative receptor-like serine/threonine-protein kinase"/>
    <property type="match status" value="1"/>
</dbReference>
<evidence type="ECO:0000256" key="1">
    <source>
        <dbReference type="ARBA" id="ARBA00022679"/>
    </source>
</evidence>
<dbReference type="FunFam" id="3.30.200.20:FF:000268">
    <property type="entry name" value="probable receptor-like serine/threonine-protein kinase At5g57670"/>
    <property type="match status" value="1"/>
</dbReference>
<protein>
    <submittedName>
        <fullName evidence="8">Receptor-like cytosolic serine/threonine-protein kinase RBK2</fullName>
    </submittedName>
</protein>
<evidence type="ECO:0000256" key="2">
    <source>
        <dbReference type="ARBA" id="ARBA00022741"/>
    </source>
</evidence>
<evidence type="ECO:0000256" key="6">
    <source>
        <dbReference type="SAM" id="MobiDB-lite"/>
    </source>
</evidence>
<dbReference type="CDD" id="cd00293">
    <property type="entry name" value="USP-like"/>
    <property type="match status" value="1"/>
</dbReference>
<dbReference type="InterPro" id="IPR006016">
    <property type="entry name" value="UspA"/>
</dbReference>
<dbReference type="InterPro" id="IPR017441">
    <property type="entry name" value="Protein_kinase_ATP_BS"/>
</dbReference>
<dbReference type="Gene3D" id="1.10.510.10">
    <property type="entry name" value="Transferase(Phosphotransferase) domain 1"/>
    <property type="match status" value="1"/>
</dbReference>
<keyword evidence="3 8" id="KW-0418">Kinase</keyword>
<proteinExistence type="predicted"/>
<evidence type="ECO:0000259" key="7">
    <source>
        <dbReference type="PROSITE" id="PS50011"/>
    </source>
</evidence>
<evidence type="ECO:0000256" key="4">
    <source>
        <dbReference type="ARBA" id="ARBA00022840"/>
    </source>
</evidence>
<keyword evidence="8" id="KW-0675">Receptor</keyword>
<dbReference type="Gene3D" id="3.30.200.20">
    <property type="entry name" value="Phosphorylase Kinase, domain 1"/>
    <property type="match status" value="1"/>
</dbReference>
<organism evidence="8 9">
    <name type="scientific">Ananas comosus</name>
    <name type="common">Pineapple</name>
    <name type="synonym">Ananas ananas</name>
    <dbReference type="NCBI Taxonomy" id="4615"/>
    <lineage>
        <taxon>Eukaryota</taxon>
        <taxon>Viridiplantae</taxon>
        <taxon>Streptophyta</taxon>
        <taxon>Embryophyta</taxon>
        <taxon>Tracheophyta</taxon>
        <taxon>Spermatophyta</taxon>
        <taxon>Magnoliopsida</taxon>
        <taxon>Liliopsida</taxon>
        <taxon>Poales</taxon>
        <taxon>Bromeliaceae</taxon>
        <taxon>Bromelioideae</taxon>
        <taxon>Ananas</taxon>
    </lineage>
</organism>
<comment type="caution">
    <text evidence="8">The sequence shown here is derived from an EMBL/GenBank/DDBJ whole genome shotgun (WGS) entry which is preliminary data.</text>
</comment>
<feature type="compositionally biased region" description="Acidic residues" evidence="6">
    <location>
        <begin position="9"/>
        <end position="20"/>
    </location>
</feature>
<dbReference type="SUPFAM" id="SSF52402">
    <property type="entry name" value="Adenine nucleotide alpha hydrolases-like"/>
    <property type="match status" value="1"/>
</dbReference>
<sequence>MAPQGGVEAEAEEDEEEEGEGEHRERNGDEEEEEEEEEEEAAKKTMVVGIKMDSQSREILTWALVKLASPGDRVVAIHILPSSSSSSSSSSSPVDLDAMIAVYEGFCNLKQIDLKLKICRGSSIRKLLVREATALNASAVILGAADKSRAFGSSSISVAKYCAKKLPTKCSVIAVNSGKVVFQREAIDDKCNSSKTGSRSFSTSFISKLRSSKDPAADLPSCWDNDLYCILPVKVHQGNDSRSSDEFNDVHDLNCGAKDSAELLSCQNGELYPIEDREENDHDSSIEAKDVDGNCNDSTPSTELEIGKNDEVHSAIDAPPKENCSVCNLRLDPPCANTSTREEERLGWPVVRKKIVTHKRSASFDWPKISVVQWAMRRSNRNAAIHPDSKSLKSSSNTKTNSDSDSGSNFMLDTDSIQDFAFYDEEGWPPKELDSLQEKYSSVCRLFRYEELKLATSNFSPENLIGKGGNSRVYKARLSDGDELAVKILKPSDAALKEFVSEIEIITTLHHKNIITLLGFCFENNSLILVYNYLPRGSLEEILHGDQEIKYVVSWAERYKVAIGIAEALDYLHGIAQPVIHRDVKSSNILLSNDFEPQLSDFGFAKWVSSPTSHLTCTDVAGTFGYLAPEYFMYGKVDEKIDVYAFGVVLLELISGKKPIRTGCPKGQESLVMWAKPILRGGEIKELLDPSLGNEYDSDQMERMALAASLCIRAASRLRPRIALVLKLLQGDDSEVFNWARSEVSSSEGLNDAEDEESNAENIRSHLNLAMLDVEDDSLSVSSTEQTVDSMSMSTSMEDYWKERWSQSISFD</sequence>
<dbReference type="Gene3D" id="3.40.50.620">
    <property type="entry name" value="HUPs"/>
    <property type="match status" value="1"/>
</dbReference>
<keyword evidence="4 5" id="KW-0067">ATP-binding</keyword>
<evidence type="ECO:0000256" key="5">
    <source>
        <dbReference type="PROSITE-ProRule" id="PRU10141"/>
    </source>
</evidence>
<evidence type="ECO:0000313" key="9">
    <source>
        <dbReference type="Proteomes" id="UP000092600"/>
    </source>
</evidence>
<feature type="region of interest" description="Disordered" evidence="6">
    <location>
        <begin position="1"/>
        <end position="47"/>
    </location>
</feature>
<feature type="binding site" evidence="5">
    <location>
        <position position="497"/>
    </location>
    <ligand>
        <name>ATP</name>
        <dbReference type="ChEBI" id="CHEBI:30616"/>
    </ligand>
</feature>
<dbReference type="SMART" id="SM00220">
    <property type="entry name" value="S_TKc"/>
    <property type="match status" value="1"/>
</dbReference>
<dbReference type="SUPFAM" id="SSF56112">
    <property type="entry name" value="Protein kinase-like (PK-like)"/>
    <property type="match status" value="1"/>
</dbReference>
<gene>
    <name evidence="8" type="ORF">ACMD2_16437</name>
</gene>
<dbReference type="PROSITE" id="PS00108">
    <property type="entry name" value="PROTEIN_KINASE_ST"/>
    <property type="match status" value="1"/>
</dbReference>
<accession>A0A199VFS3</accession>
<dbReference type="Proteomes" id="UP000092600">
    <property type="component" value="Unassembled WGS sequence"/>
</dbReference>
<dbReference type="InterPro" id="IPR008271">
    <property type="entry name" value="Ser/Thr_kinase_AS"/>
</dbReference>
<evidence type="ECO:0000256" key="3">
    <source>
        <dbReference type="ARBA" id="ARBA00022777"/>
    </source>
</evidence>
<dbReference type="STRING" id="4615.A0A199VFS3"/>
<keyword evidence="2 5" id="KW-0547">Nucleotide-binding</keyword>
<dbReference type="PROSITE" id="PS50011">
    <property type="entry name" value="PROTEIN_KINASE_DOM"/>
    <property type="match status" value="1"/>
</dbReference>
<dbReference type="GO" id="GO:0005524">
    <property type="term" value="F:ATP binding"/>
    <property type="evidence" value="ECO:0007669"/>
    <property type="project" value="UniProtKB-UniRule"/>
</dbReference>
<dbReference type="AlphaFoldDB" id="A0A199VFS3"/>
<feature type="region of interest" description="Disordered" evidence="6">
    <location>
        <begin position="382"/>
        <end position="411"/>
    </location>
</feature>
<dbReference type="PANTHER" id="PTHR47987:SF5">
    <property type="entry name" value="PROTEIN KINASE DOMAIN-CONTAINING PROTEIN"/>
    <property type="match status" value="1"/>
</dbReference>
<keyword evidence="1" id="KW-0808">Transferase</keyword>
<feature type="compositionally biased region" description="Basic and acidic residues" evidence="6">
    <location>
        <begin position="279"/>
        <end position="292"/>
    </location>
</feature>
<dbReference type="InterPro" id="IPR046958">
    <property type="entry name" value="RBK1/2/STUNTED"/>
</dbReference>
<dbReference type="GO" id="GO:0004672">
    <property type="term" value="F:protein kinase activity"/>
    <property type="evidence" value="ECO:0007669"/>
    <property type="project" value="InterPro"/>
</dbReference>